<keyword evidence="9" id="KW-0274">FAD</keyword>
<evidence type="ECO:0000256" key="9">
    <source>
        <dbReference type="ARBA" id="ARBA00022827"/>
    </source>
</evidence>
<evidence type="ECO:0000256" key="3">
    <source>
        <dbReference type="ARBA" id="ARBA00008277"/>
    </source>
</evidence>
<keyword evidence="13" id="KW-1015">Disulfide bond</keyword>
<dbReference type="GO" id="GO:0005789">
    <property type="term" value="C:endoplasmic reticulum membrane"/>
    <property type="evidence" value="ECO:0007669"/>
    <property type="project" value="UniProtKB-SubCell"/>
</dbReference>
<gene>
    <name evidence="16" type="ordered locus">AALP_Aa4g173000</name>
</gene>
<evidence type="ECO:0000256" key="4">
    <source>
        <dbReference type="ARBA" id="ARBA00011802"/>
    </source>
</evidence>
<evidence type="ECO:0000256" key="14">
    <source>
        <dbReference type="ARBA" id="ARBA00023180"/>
    </source>
</evidence>
<evidence type="ECO:0000256" key="12">
    <source>
        <dbReference type="ARBA" id="ARBA00023136"/>
    </source>
</evidence>
<dbReference type="InterPro" id="IPR037192">
    <property type="entry name" value="ERO1-like_sf"/>
</dbReference>
<keyword evidence="17" id="KW-1185">Reference proteome</keyword>
<keyword evidence="14" id="KW-0325">Glycoprotein</keyword>
<evidence type="ECO:0000313" key="16">
    <source>
        <dbReference type="EMBL" id="KFK36799.1"/>
    </source>
</evidence>
<dbReference type="PANTHER" id="PTHR12613">
    <property type="entry name" value="ERO1-RELATED"/>
    <property type="match status" value="1"/>
</dbReference>
<keyword evidence="10" id="KW-0249">Electron transport</keyword>
<dbReference type="OMA" id="FMGEREL"/>
<dbReference type="PANTHER" id="PTHR12613:SF0">
    <property type="entry name" value="ERO1-LIKE PROTEIN"/>
    <property type="match status" value="1"/>
</dbReference>
<sequence length="243" mass="28104">MVEDCCCDYETVNQLNNEVLHPLLLDLVKTPFYRYFKVKLWCDCPFWPDDGMCRLRDCSVCECPESEFPEPFKKPLSQYNPVCQEGKPQDAVDRTVDTRAFMGERELEGYGMLYTLRNCPKYASEESCQEENILYKLVSGLHSSISVHIALDYLIDEATNLWGQNLTLLYDRVLRCPDRVRNLYFTFLFVLRVVTKAELYLEEAEYETGNVIADLKTKSLVKQLVSDPKTKAACPVPFDEAKL</sequence>
<dbReference type="GO" id="GO:0015035">
    <property type="term" value="F:protein-disulfide reductase activity"/>
    <property type="evidence" value="ECO:0007669"/>
    <property type="project" value="InterPro"/>
</dbReference>
<evidence type="ECO:0000256" key="15">
    <source>
        <dbReference type="ARBA" id="ARBA00023284"/>
    </source>
</evidence>
<comment type="cofactor">
    <cofactor evidence="1">
        <name>FAD</name>
        <dbReference type="ChEBI" id="CHEBI:57692"/>
    </cofactor>
</comment>
<keyword evidence="11" id="KW-0560">Oxidoreductase</keyword>
<keyword evidence="5" id="KW-0813">Transport</keyword>
<keyword evidence="12" id="KW-0472">Membrane</keyword>
<proteinExistence type="inferred from homology"/>
<dbReference type="Proteomes" id="UP000029120">
    <property type="component" value="Chromosome 4"/>
</dbReference>
<accession>A0A087H3U7</accession>
<evidence type="ECO:0000256" key="8">
    <source>
        <dbReference type="ARBA" id="ARBA00022824"/>
    </source>
</evidence>
<dbReference type="Pfam" id="PF04137">
    <property type="entry name" value="ERO1"/>
    <property type="match status" value="2"/>
</dbReference>
<keyword evidence="8" id="KW-0256">Endoplasmic reticulum</keyword>
<evidence type="ECO:0000256" key="13">
    <source>
        <dbReference type="ARBA" id="ARBA00023157"/>
    </source>
</evidence>
<keyword evidence="15" id="KW-0676">Redox-active center</keyword>
<organism evidence="16 17">
    <name type="scientific">Arabis alpina</name>
    <name type="common">Alpine rock-cress</name>
    <dbReference type="NCBI Taxonomy" id="50452"/>
    <lineage>
        <taxon>Eukaryota</taxon>
        <taxon>Viridiplantae</taxon>
        <taxon>Streptophyta</taxon>
        <taxon>Embryophyta</taxon>
        <taxon>Tracheophyta</taxon>
        <taxon>Spermatophyta</taxon>
        <taxon>Magnoliopsida</taxon>
        <taxon>eudicotyledons</taxon>
        <taxon>Gunneridae</taxon>
        <taxon>Pentapetalae</taxon>
        <taxon>rosids</taxon>
        <taxon>malvids</taxon>
        <taxon>Brassicales</taxon>
        <taxon>Brassicaceae</taxon>
        <taxon>Arabideae</taxon>
        <taxon>Arabis</taxon>
    </lineage>
</organism>
<comment type="subcellular location">
    <subcellularLocation>
        <location evidence="2">Endoplasmic reticulum membrane</location>
        <topology evidence="2">Peripheral membrane protein</topology>
        <orientation evidence="2">Lumenal side</orientation>
    </subcellularLocation>
</comment>
<dbReference type="EMBL" id="CM002872">
    <property type="protein sequence ID" value="KFK36799.1"/>
    <property type="molecule type" value="Genomic_DNA"/>
</dbReference>
<evidence type="ECO:0000256" key="2">
    <source>
        <dbReference type="ARBA" id="ARBA00004367"/>
    </source>
</evidence>
<name>A0A087H3U7_ARAAL</name>
<keyword evidence="7" id="KW-0732">Signal</keyword>
<dbReference type="GO" id="GO:0034975">
    <property type="term" value="P:protein folding in endoplasmic reticulum"/>
    <property type="evidence" value="ECO:0007669"/>
    <property type="project" value="InterPro"/>
</dbReference>
<keyword evidence="6" id="KW-0285">Flavoprotein</keyword>
<evidence type="ECO:0000256" key="10">
    <source>
        <dbReference type="ARBA" id="ARBA00022982"/>
    </source>
</evidence>
<reference evidence="17" key="1">
    <citation type="journal article" date="2015" name="Nat. Plants">
        <title>Genome expansion of Arabis alpina linked with retrotransposition and reduced symmetric DNA methylation.</title>
        <authorList>
            <person name="Willing E.M."/>
            <person name="Rawat V."/>
            <person name="Mandakova T."/>
            <person name="Maumus F."/>
            <person name="James G.V."/>
            <person name="Nordstroem K.J."/>
            <person name="Becker C."/>
            <person name="Warthmann N."/>
            <person name="Chica C."/>
            <person name="Szarzynska B."/>
            <person name="Zytnicki M."/>
            <person name="Albani M.C."/>
            <person name="Kiefer C."/>
            <person name="Bergonzi S."/>
            <person name="Castaings L."/>
            <person name="Mateos J.L."/>
            <person name="Berns M.C."/>
            <person name="Bujdoso N."/>
            <person name="Piofczyk T."/>
            <person name="de Lorenzo L."/>
            <person name="Barrero-Sicilia C."/>
            <person name="Mateos I."/>
            <person name="Piednoel M."/>
            <person name="Hagmann J."/>
            <person name="Chen-Min-Tao R."/>
            <person name="Iglesias-Fernandez R."/>
            <person name="Schuster S.C."/>
            <person name="Alonso-Blanco C."/>
            <person name="Roudier F."/>
            <person name="Carbonero P."/>
            <person name="Paz-Ares J."/>
            <person name="Davis S.J."/>
            <person name="Pecinka A."/>
            <person name="Quesneville H."/>
            <person name="Colot V."/>
            <person name="Lysak M.A."/>
            <person name="Weigel D."/>
            <person name="Coupland G."/>
            <person name="Schneeberger K."/>
        </authorList>
    </citation>
    <scope>NUCLEOTIDE SEQUENCE [LARGE SCALE GENOMIC DNA]</scope>
    <source>
        <strain evidence="17">cv. Pajares</strain>
    </source>
</reference>
<dbReference type="eggNOG" id="KOG2608">
    <property type="taxonomic scope" value="Eukaryota"/>
</dbReference>
<dbReference type="Gramene" id="KFK36799">
    <property type="protein sequence ID" value="KFK36799"/>
    <property type="gene ID" value="AALP_AA4G173000"/>
</dbReference>
<evidence type="ECO:0000256" key="5">
    <source>
        <dbReference type="ARBA" id="ARBA00022448"/>
    </source>
</evidence>
<dbReference type="SUPFAM" id="SSF110019">
    <property type="entry name" value="ERO1-like"/>
    <property type="match status" value="1"/>
</dbReference>
<comment type="similarity">
    <text evidence="3">Belongs to the EROs family.</text>
</comment>
<evidence type="ECO:0000313" key="17">
    <source>
        <dbReference type="Proteomes" id="UP000029120"/>
    </source>
</evidence>
<evidence type="ECO:0000256" key="7">
    <source>
        <dbReference type="ARBA" id="ARBA00022729"/>
    </source>
</evidence>
<evidence type="ECO:0000256" key="6">
    <source>
        <dbReference type="ARBA" id="ARBA00022630"/>
    </source>
</evidence>
<dbReference type="AlphaFoldDB" id="A0A087H3U7"/>
<evidence type="ECO:0000256" key="11">
    <source>
        <dbReference type="ARBA" id="ARBA00023002"/>
    </source>
</evidence>
<dbReference type="OrthoDB" id="269384at2759"/>
<comment type="subunit">
    <text evidence="4">May function both as a monomer and a homodimer.</text>
</comment>
<protein>
    <submittedName>
        <fullName evidence="16">Uncharacterized protein</fullName>
    </submittedName>
</protein>
<dbReference type="GO" id="GO:0071949">
    <property type="term" value="F:FAD binding"/>
    <property type="evidence" value="ECO:0007669"/>
    <property type="project" value="InterPro"/>
</dbReference>
<dbReference type="InterPro" id="IPR007266">
    <property type="entry name" value="Ero1"/>
</dbReference>
<dbReference type="GO" id="GO:0016972">
    <property type="term" value="F:thiol oxidase activity"/>
    <property type="evidence" value="ECO:0007669"/>
    <property type="project" value="InterPro"/>
</dbReference>
<evidence type="ECO:0000256" key="1">
    <source>
        <dbReference type="ARBA" id="ARBA00001974"/>
    </source>
</evidence>